<dbReference type="SUPFAM" id="SSF53597">
    <property type="entry name" value="Dihydrofolate reductase-like"/>
    <property type="match status" value="1"/>
</dbReference>
<dbReference type="AlphaFoldDB" id="A0A7C9LR96"/>
<organism evidence="2 3">
    <name type="scientific">Deinococcus arboris</name>
    <dbReference type="NCBI Taxonomy" id="2682977"/>
    <lineage>
        <taxon>Bacteria</taxon>
        <taxon>Thermotogati</taxon>
        <taxon>Deinococcota</taxon>
        <taxon>Deinococci</taxon>
        <taxon>Deinococcales</taxon>
        <taxon>Deinococcaceae</taxon>
        <taxon>Deinococcus</taxon>
    </lineage>
</organism>
<evidence type="ECO:0000313" key="2">
    <source>
        <dbReference type="EMBL" id="MVN87201.1"/>
    </source>
</evidence>
<keyword evidence="3" id="KW-1185">Reference proteome</keyword>
<gene>
    <name evidence="2" type="ORF">GO986_10510</name>
</gene>
<sequence length="184" mass="20285">MAKVVFGMTMSLDGFINDAHGKVGLLYPDLRSLGQSQVMQEALRTTGAVVMGRRTFDAPGDPDSYAEDYEFQVPIFVVTRRPPETKPKENDRLRITFVGTPEEAVRQAKAVAGEQDVVVVGGPSVGQHLLRAGLVDELQIGVMPQLLGSGQQLFEHLAELSITLRKTRLIETGQRTDLYFSVER</sequence>
<dbReference type="PANTHER" id="PTHR38011">
    <property type="entry name" value="DIHYDROFOLATE REDUCTASE FAMILY PROTEIN (AFU_ORTHOLOGUE AFUA_8G06820)"/>
    <property type="match status" value="1"/>
</dbReference>
<dbReference type="Pfam" id="PF01872">
    <property type="entry name" value="RibD_C"/>
    <property type="match status" value="1"/>
</dbReference>
<dbReference type="InterPro" id="IPR050765">
    <property type="entry name" value="Riboflavin_Biosynth_HTPR"/>
</dbReference>
<name>A0A7C9LR96_9DEIO</name>
<dbReference type="Gene3D" id="3.40.430.10">
    <property type="entry name" value="Dihydrofolate Reductase, subunit A"/>
    <property type="match status" value="1"/>
</dbReference>
<accession>A0A7C9LR96</accession>
<dbReference type="InterPro" id="IPR024072">
    <property type="entry name" value="DHFR-like_dom_sf"/>
</dbReference>
<evidence type="ECO:0000259" key="1">
    <source>
        <dbReference type="Pfam" id="PF01872"/>
    </source>
</evidence>
<dbReference type="EMBL" id="WQLB01000012">
    <property type="protein sequence ID" value="MVN87201.1"/>
    <property type="molecule type" value="Genomic_DNA"/>
</dbReference>
<evidence type="ECO:0000313" key="3">
    <source>
        <dbReference type="Proteomes" id="UP000483286"/>
    </source>
</evidence>
<comment type="caution">
    <text evidence="2">The sequence shown here is derived from an EMBL/GenBank/DDBJ whole genome shotgun (WGS) entry which is preliminary data.</text>
</comment>
<dbReference type="InterPro" id="IPR002734">
    <property type="entry name" value="RibDG_C"/>
</dbReference>
<dbReference type="GO" id="GO:0008703">
    <property type="term" value="F:5-amino-6-(5-phosphoribosylamino)uracil reductase activity"/>
    <property type="evidence" value="ECO:0007669"/>
    <property type="project" value="InterPro"/>
</dbReference>
<reference evidence="2 3" key="1">
    <citation type="submission" date="2019-12" db="EMBL/GenBank/DDBJ databases">
        <title>Deinococcus sp. HMF7620 Genome sequencing and assembly.</title>
        <authorList>
            <person name="Kang H."/>
            <person name="Kim H."/>
            <person name="Joh K."/>
        </authorList>
    </citation>
    <scope>NUCLEOTIDE SEQUENCE [LARGE SCALE GENOMIC DNA]</scope>
    <source>
        <strain evidence="2 3">HMF7620</strain>
    </source>
</reference>
<dbReference type="GO" id="GO:0009231">
    <property type="term" value="P:riboflavin biosynthetic process"/>
    <property type="evidence" value="ECO:0007669"/>
    <property type="project" value="InterPro"/>
</dbReference>
<feature type="domain" description="Bacterial bifunctional deaminase-reductase C-terminal" evidence="1">
    <location>
        <begin position="3"/>
        <end position="174"/>
    </location>
</feature>
<protein>
    <recommendedName>
        <fullName evidence="1">Bacterial bifunctional deaminase-reductase C-terminal domain-containing protein</fullName>
    </recommendedName>
</protein>
<dbReference type="RefSeq" id="WP_157459254.1">
    <property type="nucleotide sequence ID" value="NZ_WQLB01000012.1"/>
</dbReference>
<dbReference type="Proteomes" id="UP000483286">
    <property type="component" value="Unassembled WGS sequence"/>
</dbReference>
<dbReference type="PANTHER" id="PTHR38011:SF12">
    <property type="entry name" value="BIFUNCTIONAL DEAMINASE-REDUCTASE DOMAIN PROTEIN"/>
    <property type="match status" value="1"/>
</dbReference>
<proteinExistence type="predicted"/>